<dbReference type="GO" id="GO:0005975">
    <property type="term" value="P:carbohydrate metabolic process"/>
    <property type="evidence" value="ECO:0007669"/>
    <property type="project" value="InterPro"/>
</dbReference>
<evidence type="ECO:0008006" key="3">
    <source>
        <dbReference type="Google" id="ProtNLM"/>
    </source>
</evidence>
<dbReference type="Proteomes" id="UP000326711">
    <property type="component" value="Chromosome"/>
</dbReference>
<dbReference type="Pfam" id="PF10096">
    <property type="entry name" value="DUF2334"/>
    <property type="match status" value="1"/>
</dbReference>
<dbReference type="KEGG" id="cuo:CUROG_02025"/>
<gene>
    <name evidence="1" type="ORF">CUROG_02025</name>
</gene>
<evidence type="ECO:0000313" key="2">
    <source>
        <dbReference type="Proteomes" id="UP000326711"/>
    </source>
</evidence>
<dbReference type="AlphaFoldDB" id="A0A5J6Z4A0"/>
<keyword evidence="2" id="KW-1185">Reference proteome</keyword>
<dbReference type="InterPro" id="IPR011330">
    <property type="entry name" value="Glyco_hydro/deAcase_b/a-brl"/>
</dbReference>
<reference evidence="2" key="1">
    <citation type="submission" date="2019-10" db="EMBL/GenBank/DDBJ databases">
        <title>Complete genome sequence of Corynebacterium urogenitalis DSM 108747, isolated from the genital tract of a cow.</title>
        <authorList>
            <person name="Ruckert C."/>
            <person name="Ballas P."/>
            <person name="Wagener K."/>
            <person name="Drillich M."/>
            <person name="Kaempfer P."/>
            <person name="Busse H.-J."/>
            <person name="Ehling-Schulz M."/>
        </authorList>
    </citation>
    <scope>NUCLEOTIDE SEQUENCE [LARGE SCALE GENOMIC DNA]</scope>
    <source>
        <strain evidence="2">LMM 1652</strain>
    </source>
</reference>
<dbReference type="SUPFAM" id="SSF88713">
    <property type="entry name" value="Glycoside hydrolase/deacetylase"/>
    <property type="match status" value="1"/>
</dbReference>
<proteinExistence type="predicted"/>
<accession>A0A5J6Z4A0</accession>
<protein>
    <recommendedName>
        <fullName evidence="3">DUF2334 domain-containing protein</fullName>
    </recommendedName>
</protein>
<sequence>MNASATRCPRLLLTITGIRRDTVPGAEIIRDSLRDLGVRAGVVVTPQAPGWRLHDDVAALEFVHDCLARRHEILLGGMGLKDMRAAAGKGEFHRLGEHEARLRLTGAKRQLVALGLHPEVFAPEKWLASSEAMSAAAQVGLQAAADAYKVRDLRGGACYDLRVLAFGDGFGASRWWRKNVMRTAKRMVERGTDIRLSVNAGKGERKNTLEDLRQIVAELVHRGYEPQPYSDYVGTRRLAIA</sequence>
<organism evidence="1 2">
    <name type="scientific">Corynebacterium urogenitale</name>
    <dbReference type="NCBI Taxonomy" id="2487892"/>
    <lineage>
        <taxon>Bacteria</taxon>
        <taxon>Bacillati</taxon>
        <taxon>Actinomycetota</taxon>
        <taxon>Actinomycetes</taxon>
        <taxon>Mycobacteriales</taxon>
        <taxon>Corynebacteriaceae</taxon>
        <taxon>Corynebacterium</taxon>
    </lineage>
</organism>
<dbReference type="RefSeq" id="WP_151902256.1">
    <property type="nucleotide sequence ID" value="NZ_CP045032.1"/>
</dbReference>
<dbReference type="InterPro" id="IPR018763">
    <property type="entry name" value="DUF2334"/>
</dbReference>
<name>A0A5J6Z4A0_9CORY</name>
<dbReference type="OrthoDB" id="5242819at2"/>
<dbReference type="EMBL" id="CP045032">
    <property type="protein sequence ID" value="QFQ01804.1"/>
    <property type="molecule type" value="Genomic_DNA"/>
</dbReference>
<evidence type="ECO:0000313" key="1">
    <source>
        <dbReference type="EMBL" id="QFQ01804.1"/>
    </source>
</evidence>
<dbReference type="Gene3D" id="3.20.20.370">
    <property type="entry name" value="Glycoside hydrolase/deacetylase"/>
    <property type="match status" value="1"/>
</dbReference>